<proteinExistence type="predicted"/>
<accession>A0A1Y1HZY1</accession>
<dbReference type="GO" id="GO:0005975">
    <property type="term" value="P:carbohydrate metabolic process"/>
    <property type="evidence" value="ECO:0007669"/>
    <property type="project" value="InterPro"/>
</dbReference>
<dbReference type="STRING" id="105231.A0A1Y1HZY1"/>
<evidence type="ECO:0000259" key="2">
    <source>
        <dbReference type="PROSITE" id="PS51762"/>
    </source>
</evidence>
<dbReference type="GO" id="GO:0030246">
    <property type="term" value="F:carbohydrate binding"/>
    <property type="evidence" value="ECO:0007669"/>
    <property type="project" value="UniProtKB-KW"/>
</dbReference>
<keyword evidence="3" id="KW-0430">Lectin</keyword>
<evidence type="ECO:0000256" key="1">
    <source>
        <dbReference type="SAM" id="MobiDB-lite"/>
    </source>
</evidence>
<organism evidence="3 4">
    <name type="scientific">Klebsormidium nitens</name>
    <name type="common">Green alga</name>
    <name type="synonym">Ulothrix nitens</name>
    <dbReference type="NCBI Taxonomy" id="105231"/>
    <lineage>
        <taxon>Eukaryota</taxon>
        <taxon>Viridiplantae</taxon>
        <taxon>Streptophyta</taxon>
        <taxon>Klebsormidiophyceae</taxon>
        <taxon>Klebsormidiales</taxon>
        <taxon>Klebsormidiaceae</taxon>
        <taxon>Klebsormidium</taxon>
    </lineage>
</organism>
<dbReference type="SUPFAM" id="SSF49899">
    <property type="entry name" value="Concanavalin A-like lectins/glucanases"/>
    <property type="match status" value="1"/>
</dbReference>
<name>A0A1Y1HZY1_KLENI</name>
<evidence type="ECO:0000313" key="3">
    <source>
        <dbReference type="EMBL" id="GAQ84215.1"/>
    </source>
</evidence>
<dbReference type="AlphaFoldDB" id="A0A1Y1HZY1"/>
<dbReference type="EMBL" id="DF237129">
    <property type="protein sequence ID" value="GAQ84215.1"/>
    <property type="molecule type" value="Genomic_DNA"/>
</dbReference>
<feature type="compositionally biased region" description="Pro residues" evidence="1">
    <location>
        <begin position="53"/>
        <end position="90"/>
    </location>
</feature>
<feature type="domain" description="GH16" evidence="2">
    <location>
        <begin position="135"/>
        <end position="378"/>
    </location>
</feature>
<dbReference type="Proteomes" id="UP000054558">
    <property type="component" value="Unassembled WGS sequence"/>
</dbReference>
<evidence type="ECO:0000313" key="4">
    <source>
        <dbReference type="Proteomes" id="UP000054558"/>
    </source>
</evidence>
<feature type="region of interest" description="Disordered" evidence="1">
    <location>
        <begin position="50"/>
        <end position="144"/>
    </location>
</feature>
<dbReference type="GO" id="GO:0004553">
    <property type="term" value="F:hydrolase activity, hydrolyzing O-glycosyl compounds"/>
    <property type="evidence" value="ECO:0007669"/>
    <property type="project" value="InterPro"/>
</dbReference>
<protein>
    <submittedName>
        <fullName evidence="3">Concanavalin A-like lectin/glucanase</fullName>
    </submittedName>
</protein>
<dbReference type="InterPro" id="IPR013320">
    <property type="entry name" value="ConA-like_dom_sf"/>
</dbReference>
<dbReference type="Pfam" id="PF00722">
    <property type="entry name" value="Glyco_hydro_16"/>
    <property type="match status" value="1"/>
</dbReference>
<dbReference type="Gene3D" id="2.60.120.200">
    <property type="match status" value="1"/>
</dbReference>
<dbReference type="OrthoDB" id="4781at2759"/>
<sequence>MNTETRSLTLSTFSLQAPNPCFNWNGQNMICCPGSCGPNGGPLATCAGSPATTPAPPVTSAPETSPPATSPPVTPPQQTSPPETSPPLTSPPVTSSPETAPPVTSPPVTSPPETSPPATSPPVTPPGTNLPPAPAGYQWVANPGLSDEFNGDSLDRSKWQPIIPYYSGRLPSQYSTANVAVGGGYARLTSTTAVNDVSQVANPFSDPWISAAALASTGAYAGLGYYEARMKASDILMTSSFWFQSQHTETDVIETIGDPNNFRSRYMPINTHYYPNGVSEAPDQSTPFFYRLPDGVLTSGDFHTYGLWWQDAQTLHFYFDGQLATTITPAGPFTESQYLFFDTEVFSQYGLPSVADLKDPSKNVFLIDYVRAFYLVPNGK</sequence>
<dbReference type="OMA" id="YGCWWVD"/>
<gene>
    <name evidence="3" type="ORF">KFL_001800230</name>
</gene>
<dbReference type="InterPro" id="IPR000757">
    <property type="entry name" value="Beta-glucanase-like"/>
</dbReference>
<keyword evidence="4" id="KW-1185">Reference proteome</keyword>
<reference evidence="3 4" key="1">
    <citation type="journal article" date="2014" name="Nat. Commun.">
        <title>Klebsormidium flaccidum genome reveals primary factors for plant terrestrial adaptation.</title>
        <authorList>
            <person name="Hori K."/>
            <person name="Maruyama F."/>
            <person name="Fujisawa T."/>
            <person name="Togashi T."/>
            <person name="Yamamoto N."/>
            <person name="Seo M."/>
            <person name="Sato S."/>
            <person name="Yamada T."/>
            <person name="Mori H."/>
            <person name="Tajima N."/>
            <person name="Moriyama T."/>
            <person name="Ikeuchi M."/>
            <person name="Watanabe M."/>
            <person name="Wada H."/>
            <person name="Kobayashi K."/>
            <person name="Saito M."/>
            <person name="Masuda T."/>
            <person name="Sasaki-Sekimoto Y."/>
            <person name="Mashiguchi K."/>
            <person name="Awai K."/>
            <person name="Shimojima M."/>
            <person name="Masuda S."/>
            <person name="Iwai M."/>
            <person name="Nobusawa T."/>
            <person name="Narise T."/>
            <person name="Kondo S."/>
            <person name="Saito H."/>
            <person name="Sato R."/>
            <person name="Murakawa M."/>
            <person name="Ihara Y."/>
            <person name="Oshima-Yamada Y."/>
            <person name="Ohtaka K."/>
            <person name="Satoh M."/>
            <person name="Sonobe K."/>
            <person name="Ishii M."/>
            <person name="Ohtani R."/>
            <person name="Kanamori-Sato M."/>
            <person name="Honoki R."/>
            <person name="Miyazaki D."/>
            <person name="Mochizuki H."/>
            <person name="Umetsu J."/>
            <person name="Higashi K."/>
            <person name="Shibata D."/>
            <person name="Kamiya Y."/>
            <person name="Sato N."/>
            <person name="Nakamura Y."/>
            <person name="Tabata S."/>
            <person name="Ida S."/>
            <person name="Kurokawa K."/>
            <person name="Ohta H."/>
        </authorList>
    </citation>
    <scope>NUCLEOTIDE SEQUENCE [LARGE SCALE GENOMIC DNA]</scope>
    <source>
        <strain evidence="3 4">NIES-2285</strain>
    </source>
</reference>
<dbReference type="PROSITE" id="PS51762">
    <property type="entry name" value="GH16_2"/>
    <property type="match status" value="1"/>
</dbReference>
<feature type="compositionally biased region" description="Pro residues" evidence="1">
    <location>
        <begin position="99"/>
        <end position="134"/>
    </location>
</feature>